<gene>
    <name evidence="1" type="ORF">HUW51_04885</name>
</gene>
<keyword evidence="2" id="KW-1185">Reference proteome</keyword>
<dbReference type="Proteomes" id="UP000515237">
    <property type="component" value="Chromosome"/>
</dbReference>
<sequence length="358" mass="40598">MHLSDIAPLRLQNQQITNTNFTTPSEMVHWLGAVQAQDYNMAKWAVGLRLPGSTNEQIEAALNNGHIIRTHILRPTWHLVAASDIRWMLELTAPHLKRIAAGYNRKLELDTPLFLKIFDLLTQALANQQELSRPELMLILQQAGIRTDELRSSHIMFQAEIEGLVCNGARRNKQFTYALLDEKVPPGSQTFTRPEALAELARRYFTSHGPATLPDFAWWSGLNLTDARLGLEGAKTYLLSETMAGQTYWFGEQAGFLNSTSESLYLLPAFDEFMVSYKDRTAALDLSRAKEAITGNGIFKPIVVLNGKVVGTWKPIIKKQKITLDWQLFNPEEQLNPELVRSVQQRYFTFLDCNPELV</sequence>
<reference evidence="1 2" key="1">
    <citation type="journal article" date="2018" name="Int. J. Syst. Evol. Microbiol.">
        <title>Adhaeribacter swui sp. nov., isolated from wet mud.</title>
        <authorList>
            <person name="Kim D.U."/>
            <person name="Kim K.W."/>
            <person name="Kang M.S."/>
            <person name="Kim J.Y."/>
            <person name="Jang J.H."/>
            <person name="Kim M.K."/>
        </authorList>
    </citation>
    <scope>NUCLEOTIDE SEQUENCE [LARGE SCALE GENOMIC DNA]</scope>
    <source>
        <strain evidence="1 2">KCTC 52873</strain>
    </source>
</reference>
<dbReference type="PANTHER" id="PTHR38479:SF2">
    <property type="entry name" value="WINGED HELIX DNA-BINDING DOMAIN-CONTAINING PROTEIN"/>
    <property type="match status" value="1"/>
</dbReference>
<dbReference type="EMBL" id="CP055156">
    <property type="protein sequence ID" value="QNF32095.1"/>
    <property type="molecule type" value="Genomic_DNA"/>
</dbReference>
<accession>A0A7G7G4L1</accession>
<proteinExistence type="predicted"/>
<dbReference type="KEGG" id="aswu:HUW51_04885"/>
<dbReference type="AlphaFoldDB" id="A0A7G7G4L1"/>
<organism evidence="1 2">
    <name type="scientific">Adhaeribacter swui</name>
    <dbReference type="NCBI Taxonomy" id="2086471"/>
    <lineage>
        <taxon>Bacteria</taxon>
        <taxon>Pseudomonadati</taxon>
        <taxon>Bacteroidota</taxon>
        <taxon>Cytophagia</taxon>
        <taxon>Cytophagales</taxon>
        <taxon>Hymenobacteraceae</taxon>
        <taxon>Adhaeribacter</taxon>
    </lineage>
</organism>
<keyword evidence="1" id="KW-0238">DNA-binding</keyword>
<dbReference type="PANTHER" id="PTHR38479">
    <property type="entry name" value="LMO0824 PROTEIN"/>
    <property type="match status" value="1"/>
</dbReference>
<protein>
    <submittedName>
        <fullName evidence="1">Winged helix DNA-binding domain-containing protein</fullName>
    </submittedName>
</protein>
<dbReference type="InterPro" id="IPR009351">
    <property type="entry name" value="AlkZ-like"/>
</dbReference>
<evidence type="ECO:0000313" key="2">
    <source>
        <dbReference type="Proteomes" id="UP000515237"/>
    </source>
</evidence>
<evidence type="ECO:0000313" key="1">
    <source>
        <dbReference type="EMBL" id="QNF32095.1"/>
    </source>
</evidence>
<name>A0A7G7G4L1_9BACT</name>
<dbReference type="RefSeq" id="WP_185272876.1">
    <property type="nucleotide sequence ID" value="NZ_CP055156.1"/>
</dbReference>
<dbReference type="GO" id="GO:0003677">
    <property type="term" value="F:DNA binding"/>
    <property type="evidence" value="ECO:0007669"/>
    <property type="project" value="UniProtKB-KW"/>
</dbReference>
<dbReference type="Pfam" id="PF06224">
    <property type="entry name" value="AlkZ-like"/>
    <property type="match status" value="1"/>
</dbReference>